<gene>
    <name evidence="2" type="ORF">ElyMa_003218400</name>
</gene>
<evidence type="ECO:0000259" key="1">
    <source>
        <dbReference type="PROSITE" id="PS50878"/>
    </source>
</evidence>
<dbReference type="InterPro" id="IPR000477">
    <property type="entry name" value="RT_dom"/>
</dbReference>
<accession>A0AAV4J4N8</accession>
<keyword evidence="3" id="KW-1185">Reference proteome</keyword>
<keyword evidence="2" id="KW-0378">Hydrolase</keyword>
<name>A0AAV4J4N8_9GAST</name>
<dbReference type="Pfam" id="PF00078">
    <property type="entry name" value="RVT_1"/>
    <property type="match status" value="1"/>
</dbReference>
<organism evidence="2 3">
    <name type="scientific">Elysia marginata</name>
    <dbReference type="NCBI Taxonomy" id="1093978"/>
    <lineage>
        <taxon>Eukaryota</taxon>
        <taxon>Metazoa</taxon>
        <taxon>Spiralia</taxon>
        <taxon>Lophotrochozoa</taxon>
        <taxon>Mollusca</taxon>
        <taxon>Gastropoda</taxon>
        <taxon>Heterobranchia</taxon>
        <taxon>Euthyneura</taxon>
        <taxon>Panpulmonata</taxon>
        <taxon>Sacoglossa</taxon>
        <taxon>Placobranchoidea</taxon>
        <taxon>Plakobranchidae</taxon>
        <taxon>Elysia</taxon>
    </lineage>
</organism>
<reference evidence="2 3" key="1">
    <citation type="journal article" date="2021" name="Elife">
        <title>Chloroplast acquisition without the gene transfer in kleptoplastic sea slugs, Plakobranchus ocellatus.</title>
        <authorList>
            <person name="Maeda T."/>
            <person name="Takahashi S."/>
            <person name="Yoshida T."/>
            <person name="Shimamura S."/>
            <person name="Takaki Y."/>
            <person name="Nagai Y."/>
            <person name="Toyoda A."/>
            <person name="Suzuki Y."/>
            <person name="Arimoto A."/>
            <person name="Ishii H."/>
            <person name="Satoh N."/>
            <person name="Nishiyama T."/>
            <person name="Hasebe M."/>
            <person name="Maruyama T."/>
            <person name="Minagawa J."/>
            <person name="Obokata J."/>
            <person name="Shigenobu S."/>
        </authorList>
    </citation>
    <scope>NUCLEOTIDE SEQUENCE [LARGE SCALE GENOMIC DNA]</scope>
</reference>
<feature type="domain" description="Reverse transcriptase" evidence="1">
    <location>
        <begin position="1"/>
        <end position="150"/>
    </location>
</feature>
<dbReference type="SUPFAM" id="SSF56672">
    <property type="entry name" value="DNA/RNA polymerases"/>
    <property type="match status" value="1"/>
</dbReference>
<evidence type="ECO:0000313" key="2">
    <source>
        <dbReference type="EMBL" id="GFS16598.1"/>
    </source>
</evidence>
<evidence type="ECO:0000313" key="3">
    <source>
        <dbReference type="Proteomes" id="UP000762676"/>
    </source>
</evidence>
<dbReference type="PANTHER" id="PTHR47027">
    <property type="entry name" value="REVERSE TRANSCRIPTASE DOMAIN-CONTAINING PROTEIN"/>
    <property type="match status" value="1"/>
</dbReference>
<protein>
    <submittedName>
        <fullName evidence="2">Endonuclease-reverse transcriptase</fullName>
    </submittedName>
</protein>
<dbReference type="GO" id="GO:0004519">
    <property type="term" value="F:endonuclease activity"/>
    <property type="evidence" value="ECO:0007669"/>
    <property type="project" value="UniProtKB-KW"/>
</dbReference>
<dbReference type="Proteomes" id="UP000762676">
    <property type="component" value="Unassembled WGS sequence"/>
</dbReference>
<proteinExistence type="predicted"/>
<dbReference type="PANTHER" id="PTHR47027:SF20">
    <property type="entry name" value="REVERSE TRANSCRIPTASE-LIKE PROTEIN WITH RNA-DIRECTED DNA POLYMERASE DOMAIN"/>
    <property type="match status" value="1"/>
</dbReference>
<comment type="caution">
    <text evidence="2">The sequence shown here is derived from an EMBL/GenBank/DDBJ whole genome shotgun (WGS) entry which is preliminary data.</text>
</comment>
<keyword evidence="2" id="KW-0255">Endonuclease</keyword>
<keyword evidence="2" id="KW-0540">Nuclease</keyword>
<dbReference type="InterPro" id="IPR043502">
    <property type="entry name" value="DNA/RNA_pol_sf"/>
</dbReference>
<dbReference type="EMBL" id="BMAT01006618">
    <property type="protein sequence ID" value="GFS16598.1"/>
    <property type="molecule type" value="Genomic_DNA"/>
</dbReference>
<dbReference type="PROSITE" id="PS50878">
    <property type="entry name" value="RT_POL"/>
    <property type="match status" value="1"/>
</dbReference>
<dbReference type="AlphaFoldDB" id="A0AAV4J4N8"/>
<sequence length="335" mass="38630">MSAAFDTIYKNKILTILEDILEEGELRLVRFLLSNTTLETRINKADIQAPFNSNIGTPQGDGLSPVLFIIYLEHALRKTRTVIGDPTTKLEELIPREIAYADDVDSIGSKYIDIDAVENALKEFDLIVNVNKTELTSISKEETEWRKTKKRGSLMGDAEDVKRRKQFSNVALYKLKNVWISKDKMKREIKIKLYKSLVKLILIYNCGTWALTQTEANKLDTFHRKQLRNILDIHYPTLISNKSLYKICNETPLSVQIVESRWRLFSHILKRDNDTQANRAMQAYFETLTTKFRGRPSTTLPTILNKELSQAFPQMKLKTTKDLQNLQSLAQDRGN</sequence>